<dbReference type="Pfam" id="PF00291">
    <property type="entry name" value="PALP"/>
    <property type="match status" value="1"/>
</dbReference>
<sequence>MWRYRKLLPVPDGPVRYPLPIGGTPLLPVPALRRTLGTPHLWIKDETRNPTASNKDRATALVIEDGLRRGMDTITTASTGNAAVATAFGAAGAGMRAVIFVSTGCRPDKLALMTQAGAHVFRVPAGYAAAVDLSRAAARSFGWLDRNTGANPYTIEAKKTVAFEVWEQLGRRLPDVMIVPVGDGPTLVALDKGFAELVSCGHAGRQPRLIGVQAESCQPLVRAWFGAPAGPAELDPTATVADGIAVVRPAIGDAVLDAVRRGGGAMVAVTDNALLSAVTTLAARAGVGAEPAGAAALAGLARAVECGLVDRSETTVLLVTGREVKAGGGPAGPGRVAVVEGLDEVERALAGAC</sequence>
<evidence type="ECO:0000259" key="4">
    <source>
        <dbReference type="Pfam" id="PF00291"/>
    </source>
</evidence>
<dbReference type="Proteomes" id="UP000585638">
    <property type="component" value="Unassembled WGS sequence"/>
</dbReference>
<name>A0A7W9KSP1_9PSEU</name>
<comment type="caution">
    <text evidence="5">The sequence shown here is derived from an EMBL/GenBank/DDBJ whole genome shotgun (WGS) entry which is preliminary data.</text>
</comment>
<dbReference type="SUPFAM" id="SSF53686">
    <property type="entry name" value="Tryptophan synthase beta subunit-like PLP-dependent enzymes"/>
    <property type="match status" value="1"/>
</dbReference>
<dbReference type="RefSeq" id="WP_246490218.1">
    <property type="nucleotide sequence ID" value="NZ_BAAAWY010000004.1"/>
</dbReference>
<dbReference type="GO" id="GO:0006565">
    <property type="term" value="P:L-serine catabolic process"/>
    <property type="evidence" value="ECO:0007669"/>
    <property type="project" value="TreeGrafter"/>
</dbReference>
<evidence type="ECO:0000313" key="5">
    <source>
        <dbReference type="EMBL" id="MBB5897992.1"/>
    </source>
</evidence>
<dbReference type="InterPro" id="IPR001926">
    <property type="entry name" value="TrpB-like_PALP"/>
</dbReference>
<dbReference type="EMBL" id="JACHIR010000004">
    <property type="protein sequence ID" value="MBB5897992.1"/>
    <property type="molecule type" value="Genomic_DNA"/>
</dbReference>
<evidence type="ECO:0000256" key="3">
    <source>
        <dbReference type="ARBA" id="ARBA00023239"/>
    </source>
</evidence>
<dbReference type="GO" id="GO:0004795">
    <property type="term" value="F:threonine synthase activity"/>
    <property type="evidence" value="ECO:0007669"/>
    <property type="project" value="UniProtKB-EC"/>
</dbReference>
<protein>
    <submittedName>
        <fullName evidence="5">Threonine synthase</fullName>
        <ecNumber evidence="5">4.2.3.1</ecNumber>
    </submittedName>
</protein>
<organism evidence="5 6">
    <name type="scientific">Kutzneria kofuensis</name>
    <dbReference type="NCBI Taxonomy" id="103725"/>
    <lineage>
        <taxon>Bacteria</taxon>
        <taxon>Bacillati</taxon>
        <taxon>Actinomycetota</taxon>
        <taxon>Actinomycetes</taxon>
        <taxon>Pseudonocardiales</taxon>
        <taxon>Pseudonocardiaceae</taxon>
        <taxon>Kutzneria</taxon>
    </lineage>
</organism>
<feature type="domain" description="Tryptophan synthase beta chain-like PALP" evidence="4">
    <location>
        <begin position="19"/>
        <end position="321"/>
    </location>
</feature>
<dbReference type="InterPro" id="IPR036052">
    <property type="entry name" value="TrpB-like_PALP_sf"/>
</dbReference>
<reference evidence="5 6" key="1">
    <citation type="submission" date="2020-08" db="EMBL/GenBank/DDBJ databases">
        <title>Sequencing the genomes of 1000 actinobacteria strains.</title>
        <authorList>
            <person name="Klenk H.-P."/>
        </authorList>
    </citation>
    <scope>NUCLEOTIDE SEQUENCE [LARGE SCALE GENOMIC DNA]</scope>
    <source>
        <strain evidence="5 6">DSM 43851</strain>
    </source>
</reference>
<comment type="cofactor">
    <cofactor evidence="1">
        <name>pyridoxal 5'-phosphate</name>
        <dbReference type="ChEBI" id="CHEBI:597326"/>
    </cofactor>
</comment>
<dbReference type="InterPro" id="IPR050147">
    <property type="entry name" value="Ser/Thr_Dehydratase"/>
</dbReference>
<dbReference type="AlphaFoldDB" id="A0A7W9KSP1"/>
<keyword evidence="6" id="KW-1185">Reference proteome</keyword>
<dbReference type="PANTHER" id="PTHR48078:SF6">
    <property type="entry name" value="L-THREONINE DEHYDRATASE CATABOLIC TDCB"/>
    <property type="match status" value="1"/>
</dbReference>
<dbReference type="EC" id="4.2.3.1" evidence="5"/>
<evidence type="ECO:0000256" key="2">
    <source>
        <dbReference type="ARBA" id="ARBA00022898"/>
    </source>
</evidence>
<dbReference type="GO" id="GO:0009097">
    <property type="term" value="P:isoleucine biosynthetic process"/>
    <property type="evidence" value="ECO:0007669"/>
    <property type="project" value="TreeGrafter"/>
</dbReference>
<evidence type="ECO:0000313" key="6">
    <source>
        <dbReference type="Proteomes" id="UP000585638"/>
    </source>
</evidence>
<proteinExistence type="predicted"/>
<dbReference type="PANTHER" id="PTHR48078">
    <property type="entry name" value="THREONINE DEHYDRATASE, MITOCHONDRIAL-RELATED"/>
    <property type="match status" value="1"/>
</dbReference>
<dbReference type="Gene3D" id="3.40.50.1100">
    <property type="match status" value="2"/>
</dbReference>
<evidence type="ECO:0000256" key="1">
    <source>
        <dbReference type="ARBA" id="ARBA00001933"/>
    </source>
</evidence>
<keyword evidence="3 5" id="KW-0456">Lyase</keyword>
<dbReference type="GO" id="GO:0006567">
    <property type="term" value="P:L-threonine catabolic process"/>
    <property type="evidence" value="ECO:0007669"/>
    <property type="project" value="TreeGrafter"/>
</dbReference>
<dbReference type="GO" id="GO:0004794">
    <property type="term" value="F:threonine deaminase activity"/>
    <property type="evidence" value="ECO:0007669"/>
    <property type="project" value="TreeGrafter"/>
</dbReference>
<dbReference type="GO" id="GO:0003941">
    <property type="term" value="F:L-serine ammonia-lyase activity"/>
    <property type="evidence" value="ECO:0007669"/>
    <property type="project" value="TreeGrafter"/>
</dbReference>
<gene>
    <name evidence="5" type="ORF">BJ998_009251</name>
</gene>
<keyword evidence="2" id="KW-0663">Pyridoxal phosphate</keyword>
<accession>A0A7W9KSP1</accession>